<feature type="compositionally biased region" description="Basic and acidic residues" evidence="1">
    <location>
        <begin position="177"/>
        <end position="192"/>
    </location>
</feature>
<protein>
    <submittedName>
        <fullName evidence="2">Uncharacterized protein</fullName>
    </submittedName>
</protein>
<feature type="region of interest" description="Disordered" evidence="1">
    <location>
        <begin position="170"/>
        <end position="205"/>
    </location>
</feature>
<dbReference type="Proteomes" id="UP000540423">
    <property type="component" value="Unassembled WGS sequence"/>
</dbReference>
<gene>
    <name evidence="2" type="ORF">HNQ79_005048</name>
</gene>
<organism evidence="2 3">
    <name type="scientific">Streptomyces candidus</name>
    <dbReference type="NCBI Taxonomy" id="67283"/>
    <lineage>
        <taxon>Bacteria</taxon>
        <taxon>Bacillati</taxon>
        <taxon>Actinomycetota</taxon>
        <taxon>Actinomycetes</taxon>
        <taxon>Kitasatosporales</taxon>
        <taxon>Streptomycetaceae</taxon>
        <taxon>Streptomyces</taxon>
    </lineage>
</organism>
<comment type="caution">
    <text evidence="2">The sequence shown here is derived from an EMBL/GenBank/DDBJ whole genome shotgun (WGS) entry which is preliminary data.</text>
</comment>
<evidence type="ECO:0000313" key="3">
    <source>
        <dbReference type="Proteomes" id="UP000540423"/>
    </source>
</evidence>
<evidence type="ECO:0000313" key="2">
    <source>
        <dbReference type="EMBL" id="MBB6438536.1"/>
    </source>
</evidence>
<accession>A0A7X0HJ29</accession>
<name>A0A7X0HJ29_9ACTN</name>
<proteinExistence type="predicted"/>
<dbReference type="EMBL" id="JACHEM010000014">
    <property type="protein sequence ID" value="MBB6438536.1"/>
    <property type="molecule type" value="Genomic_DNA"/>
</dbReference>
<dbReference type="RefSeq" id="WP_185034748.1">
    <property type="nucleotide sequence ID" value="NZ_BNBN01000006.1"/>
</dbReference>
<sequence length="205" mass="20945">MGTVRKSAREATIVGLTGAAVLLGGALAPVAQAVDGGRASMRVCANTAGKWQSSDAKALGDCHTARGAYASKRAELIRGKVPGKVAESWGAKAAGESRSAVVDGARRTNGPMTSGEAVRAAMWAAVASDAARPVEARSGSAESATATGDEGYRGAVLEARRAARAAWRAAESAHAAGGRDTRRNIEADRAESKAWQTARTAGWLE</sequence>
<keyword evidence="3" id="KW-1185">Reference proteome</keyword>
<reference evidence="2 3" key="1">
    <citation type="submission" date="2020-08" db="EMBL/GenBank/DDBJ databases">
        <title>Genomic Encyclopedia of Type Strains, Phase IV (KMG-IV): sequencing the most valuable type-strain genomes for metagenomic binning, comparative biology and taxonomic classification.</title>
        <authorList>
            <person name="Goeker M."/>
        </authorList>
    </citation>
    <scope>NUCLEOTIDE SEQUENCE [LARGE SCALE GENOMIC DNA]</scope>
    <source>
        <strain evidence="2 3">DSM 40141</strain>
    </source>
</reference>
<dbReference type="AlphaFoldDB" id="A0A7X0HJ29"/>
<evidence type="ECO:0000256" key="1">
    <source>
        <dbReference type="SAM" id="MobiDB-lite"/>
    </source>
</evidence>